<evidence type="ECO:0000256" key="4">
    <source>
        <dbReference type="ARBA" id="ARBA00022741"/>
    </source>
</evidence>
<name>A0ABD3KZ54_EUCGL</name>
<keyword evidence="5" id="KW-0067">ATP-binding</keyword>
<evidence type="ECO:0000259" key="7">
    <source>
        <dbReference type="Pfam" id="PF01171"/>
    </source>
</evidence>
<dbReference type="SUPFAM" id="SSF52402">
    <property type="entry name" value="Adenine nucleotide alpha hydrolases-like"/>
    <property type="match status" value="1"/>
</dbReference>
<comment type="caution">
    <text evidence="8">The sequence shown here is derived from an EMBL/GenBank/DDBJ whole genome shotgun (WGS) entry which is preliminary data.</text>
</comment>
<evidence type="ECO:0000313" key="8">
    <source>
        <dbReference type="EMBL" id="KAL3744985.1"/>
    </source>
</evidence>
<reference evidence="8 9" key="1">
    <citation type="submission" date="2024-11" db="EMBL/GenBank/DDBJ databases">
        <title>Chromosome-level genome assembly of Eucalyptus globulus Labill. provides insights into its genome evolution.</title>
        <authorList>
            <person name="Li X."/>
        </authorList>
    </citation>
    <scope>NUCLEOTIDE SEQUENCE [LARGE SCALE GENOMIC DNA]</scope>
    <source>
        <strain evidence="8">CL2024</strain>
        <tissue evidence="8">Fresh tender leaves</tissue>
    </source>
</reference>
<dbReference type="HAMAP" id="MF_01161">
    <property type="entry name" value="tRNA_Ile_lys_synt"/>
    <property type="match status" value="1"/>
</dbReference>
<sequence length="702" mass="77896">MARGLILTSQAKSTSTTFLSSFSTCSAPLVSRRRGFRASSPFARFFCKCARQELRPVPVTTAFEETFSKRMALAGLKPHHRIALGVSGGPDSMALCVLAADWKISGLDPAGKESGFIDGLLAIIVDHGLRAESREEANMVRERVAEMGIRCEIACCEWKDGRPEQGNLQEAAREMRYEMFHKVCIEQQFGILLLAHHADDQAELLVIRLSRNSGVLGLAGMAFTSQIFAKHAYSQGVDPMSGGILLVRPFLDFSKKDMYKICQENEQKWVEDPSNRSPLFVRNRIRMSLQEFSSSVFSSELQSLISACRRTRTHVDKICSNLLQEAVTVMDQGYAVIDLKTLNPSKVEDICLAKFIAHVAQYISQRHRPIRSNTSKLLLRYMRSSPCKTSLTAAGCYLCPAPGSRGTKILVCCSVNCPLPSKVELFYSGSSAQEKCVIPYDLKEIMDNANTSSNLSSADASDVHFLNVTSGSVLDEAKRLNLISESTYRSVLMLQEEETNRFKYKSDVTPDYRPKYAIESVGTSHNQCLQPGQMGFFMNRFFISWKPCKEDVCRKFTQEETSSNGGLVVEGLDYKCTFCSLGHDMVAEIRHMMESDWLYLAELSKSQNVKSDPDNAVSSSVTEQAAEKASSCLDYARVSAGRVLQLLKPIPVAVRRSLPVLVDSQGLLLSIPSLSFKHCPCLEIEATFQPRVPLGGGHNSFI</sequence>
<proteinExistence type="inferred from homology"/>
<keyword evidence="9" id="KW-1185">Reference proteome</keyword>
<gene>
    <name evidence="8" type="ORF">ACJRO7_014140</name>
</gene>
<dbReference type="EC" id="6.3.4.19" evidence="1"/>
<dbReference type="PANTHER" id="PTHR43033">
    <property type="entry name" value="TRNA(ILE)-LYSIDINE SYNTHASE-RELATED"/>
    <property type="match status" value="1"/>
</dbReference>
<dbReference type="Pfam" id="PF01171">
    <property type="entry name" value="ATP_bind_3"/>
    <property type="match status" value="1"/>
</dbReference>
<evidence type="ECO:0000256" key="1">
    <source>
        <dbReference type="ARBA" id="ARBA00013267"/>
    </source>
</evidence>
<dbReference type="InterPro" id="IPR011063">
    <property type="entry name" value="TilS/TtcA_N"/>
</dbReference>
<dbReference type="InterPro" id="IPR012795">
    <property type="entry name" value="tRNA_Ile_lys_synt_N"/>
</dbReference>
<dbReference type="Proteomes" id="UP001634007">
    <property type="component" value="Unassembled WGS sequence"/>
</dbReference>
<dbReference type="NCBIfam" id="TIGR02432">
    <property type="entry name" value="lysidine_TilS_N"/>
    <property type="match status" value="1"/>
</dbReference>
<keyword evidence="3" id="KW-0819">tRNA processing</keyword>
<dbReference type="GO" id="GO:0005524">
    <property type="term" value="F:ATP binding"/>
    <property type="evidence" value="ECO:0007669"/>
    <property type="project" value="UniProtKB-KW"/>
</dbReference>
<evidence type="ECO:0000256" key="6">
    <source>
        <dbReference type="ARBA" id="ARBA00048539"/>
    </source>
</evidence>
<dbReference type="Gene3D" id="3.40.50.620">
    <property type="entry name" value="HUPs"/>
    <property type="match status" value="1"/>
</dbReference>
<dbReference type="PANTHER" id="PTHR43033:SF5">
    <property type="entry name" value="TRNA(ILE)-LYSIDINE SYNTHETASE"/>
    <property type="match status" value="1"/>
</dbReference>
<comment type="catalytic activity">
    <reaction evidence="6">
        <text>cytidine(34) in tRNA(Ile2) + L-lysine + ATP = lysidine(34) in tRNA(Ile2) + AMP + diphosphate + H(+)</text>
        <dbReference type="Rhea" id="RHEA:43744"/>
        <dbReference type="Rhea" id="RHEA-COMP:10625"/>
        <dbReference type="Rhea" id="RHEA-COMP:10670"/>
        <dbReference type="ChEBI" id="CHEBI:15378"/>
        <dbReference type="ChEBI" id="CHEBI:30616"/>
        <dbReference type="ChEBI" id="CHEBI:32551"/>
        <dbReference type="ChEBI" id="CHEBI:33019"/>
        <dbReference type="ChEBI" id="CHEBI:82748"/>
        <dbReference type="ChEBI" id="CHEBI:83665"/>
        <dbReference type="ChEBI" id="CHEBI:456215"/>
        <dbReference type="EC" id="6.3.4.19"/>
    </reaction>
</comment>
<dbReference type="CDD" id="cd01992">
    <property type="entry name" value="TilS_N"/>
    <property type="match status" value="1"/>
</dbReference>
<accession>A0ABD3KZ54</accession>
<dbReference type="InterPro" id="IPR014729">
    <property type="entry name" value="Rossmann-like_a/b/a_fold"/>
</dbReference>
<keyword evidence="4" id="KW-0547">Nucleotide-binding</keyword>
<keyword evidence="2" id="KW-0436">Ligase</keyword>
<protein>
    <recommendedName>
        <fullName evidence="1">tRNA(Ile)-lysidine synthetase</fullName>
        <ecNumber evidence="1">6.3.4.19</ecNumber>
    </recommendedName>
</protein>
<feature type="domain" description="tRNA(Ile)-lysidine/2-thiocytidine synthase N-terminal" evidence="7">
    <location>
        <begin position="82"/>
        <end position="287"/>
    </location>
</feature>
<evidence type="ECO:0000256" key="3">
    <source>
        <dbReference type="ARBA" id="ARBA00022694"/>
    </source>
</evidence>
<evidence type="ECO:0000313" key="9">
    <source>
        <dbReference type="Proteomes" id="UP001634007"/>
    </source>
</evidence>
<dbReference type="EMBL" id="JBJKBG010000003">
    <property type="protein sequence ID" value="KAL3744985.1"/>
    <property type="molecule type" value="Genomic_DNA"/>
</dbReference>
<dbReference type="AlphaFoldDB" id="A0ABD3KZ54"/>
<dbReference type="GO" id="GO:0008033">
    <property type="term" value="P:tRNA processing"/>
    <property type="evidence" value="ECO:0007669"/>
    <property type="project" value="UniProtKB-KW"/>
</dbReference>
<dbReference type="GO" id="GO:0032267">
    <property type="term" value="F:tRNA(Ile)-lysidine synthase activity"/>
    <property type="evidence" value="ECO:0007669"/>
    <property type="project" value="UniProtKB-EC"/>
</dbReference>
<evidence type="ECO:0000256" key="2">
    <source>
        <dbReference type="ARBA" id="ARBA00022598"/>
    </source>
</evidence>
<evidence type="ECO:0000256" key="5">
    <source>
        <dbReference type="ARBA" id="ARBA00022840"/>
    </source>
</evidence>
<dbReference type="InterPro" id="IPR012094">
    <property type="entry name" value="tRNA_Ile_lys_synt"/>
</dbReference>
<organism evidence="8 9">
    <name type="scientific">Eucalyptus globulus</name>
    <name type="common">Tasmanian blue gum</name>
    <dbReference type="NCBI Taxonomy" id="34317"/>
    <lineage>
        <taxon>Eukaryota</taxon>
        <taxon>Viridiplantae</taxon>
        <taxon>Streptophyta</taxon>
        <taxon>Embryophyta</taxon>
        <taxon>Tracheophyta</taxon>
        <taxon>Spermatophyta</taxon>
        <taxon>Magnoliopsida</taxon>
        <taxon>eudicotyledons</taxon>
        <taxon>Gunneridae</taxon>
        <taxon>Pentapetalae</taxon>
        <taxon>rosids</taxon>
        <taxon>malvids</taxon>
        <taxon>Myrtales</taxon>
        <taxon>Myrtaceae</taxon>
        <taxon>Myrtoideae</taxon>
        <taxon>Eucalypteae</taxon>
        <taxon>Eucalyptus</taxon>
    </lineage>
</organism>